<keyword evidence="17" id="KW-1185">Reference proteome</keyword>
<evidence type="ECO:0000256" key="13">
    <source>
        <dbReference type="SAM" id="Phobius"/>
    </source>
</evidence>
<dbReference type="PROSITE" id="PS00109">
    <property type="entry name" value="PROTEIN_KINASE_TYR"/>
    <property type="match status" value="1"/>
</dbReference>
<dbReference type="GO" id="GO:0005886">
    <property type="term" value="C:plasma membrane"/>
    <property type="evidence" value="ECO:0007669"/>
    <property type="project" value="TreeGrafter"/>
</dbReference>
<dbReference type="GO" id="GO:0007169">
    <property type="term" value="P:cell surface receptor protein tyrosine kinase signaling pathway"/>
    <property type="evidence" value="ECO:0007669"/>
    <property type="project" value="TreeGrafter"/>
</dbReference>
<feature type="binding site" evidence="9">
    <location>
        <position position="933"/>
    </location>
    <ligand>
        <name>ATP</name>
        <dbReference type="ChEBI" id="CHEBI:30616"/>
    </ligand>
</feature>
<dbReference type="InterPro" id="IPR017441">
    <property type="entry name" value="Protein_kinase_ATP_BS"/>
</dbReference>
<dbReference type="KEGG" id="aqu:100641857"/>
<keyword evidence="13" id="KW-0472">Membrane</keyword>
<keyword evidence="3 9" id="KW-0547">Nucleotide-binding</keyword>
<dbReference type="Gene3D" id="1.10.510.10">
    <property type="entry name" value="Transferase(Phosphotransferase) domain 1"/>
    <property type="match status" value="1"/>
</dbReference>
<keyword evidence="14" id="KW-0732">Signal</keyword>
<protein>
    <recommendedName>
        <fullName evidence="15">Protein kinase domain-containing protein</fullName>
    </recommendedName>
</protein>
<reference evidence="16" key="2">
    <citation type="submission" date="2024-06" db="UniProtKB">
        <authorList>
            <consortium name="EnsemblMetazoa"/>
        </authorList>
    </citation>
    <scope>IDENTIFICATION</scope>
</reference>
<feature type="domain" description="Protein kinase" evidence="15">
    <location>
        <begin position="797"/>
        <end position="1069"/>
    </location>
</feature>
<evidence type="ECO:0000313" key="16">
    <source>
        <dbReference type="EnsemblMetazoa" id="XP_019858235.1"/>
    </source>
</evidence>
<feature type="chain" id="PRO_5043051407" description="Protein kinase domain-containing protein" evidence="14">
    <location>
        <begin position="21"/>
        <end position="1100"/>
    </location>
</feature>
<feature type="active site" description="Proton acceptor" evidence="8">
    <location>
        <position position="929"/>
    </location>
</feature>
<feature type="compositionally biased region" description="Low complexity" evidence="12">
    <location>
        <begin position="539"/>
        <end position="561"/>
    </location>
</feature>
<comment type="subcellular location">
    <subcellularLocation>
        <location evidence="1">Membrane</location>
        <topology evidence="1">Single-pass membrane protein</topology>
    </subcellularLocation>
</comment>
<dbReference type="Proteomes" id="UP000007879">
    <property type="component" value="Unassembled WGS sequence"/>
</dbReference>
<feature type="compositionally biased region" description="Low complexity" evidence="12">
    <location>
        <begin position="513"/>
        <end position="523"/>
    </location>
</feature>
<dbReference type="InterPro" id="IPR008266">
    <property type="entry name" value="Tyr_kinase_AS"/>
</dbReference>
<dbReference type="InterPro" id="IPR020635">
    <property type="entry name" value="Tyr_kinase_cat_dom"/>
</dbReference>
<dbReference type="GO" id="GO:0043235">
    <property type="term" value="C:receptor complex"/>
    <property type="evidence" value="ECO:0007669"/>
    <property type="project" value="TreeGrafter"/>
</dbReference>
<dbReference type="SMART" id="SM00219">
    <property type="entry name" value="TyrKc"/>
    <property type="match status" value="1"/>
</dbReference>
<feature type="region of interest" description="Disordered" evidence="12">
    <location>
        <begin position="513"/>
        <end position="564"/>
    </location>
</feature>
<dbReference type="PROSITE" id="PS00107">
    <property type="entry name" value="PROTEIN_KINASE_ATP"/>
    <property type="match status" value="1"/>
</dbReference>
<evidence type="ECO:0000313" key="17">
    <source>
        <dbReference type="Proteomes" id="UP000007879"/>
    </source>
</evidence>
<keyword evidence="10" id="KW-0460">Magnesium</keyword>
<dbReference type="InterPro" id="IPR000719">
    <property type="entry name" value="Prot_kinase_dom"/>
</dbReference>
<sequence length="1100" mass="119947">MASIFLFLLLLVASNEGATGGGVFTEGFMDLSLLVAKAATPVGSLADNTLAEGNEGRWIIDSGHAFNCTTTTVTEVLLGVDIRSEYGNRSKYPSIEIWIDGNSNYQKHCTIPIVLFPDNVTTNGLYRYILPTSISISGNKYNNYRLGVYQPEDDSSVVRLYNATTSSTEIVGRIRANSISNSSIRINGNNREIDRINTNDVFMVHLITDPLNCFQNVFTETEINTKSLSVTNVIPVSDTRAFPDIQFTCNGIITNWIIGITQNQTTSKDYPNIYLKRSSELIHALTVNASAATSSNGNVYNFTSDIEVEYGDILVINVTTNSNPMYYQQYNGPLNYQLDSSNGLIPLEHNDYPLISVVVEPIPSVTETSSSTITEDIDTVATMTMLSSSTTTTDIVMKPNSIPTSTEVIHYSTNLHSTTAISLLSTTSLFPTNALSSSDNTSINALSTSSINTLSSSVSTNVLSSSVTGTTTSVISSSSVLSSSSSIVTITPSPTLPITESIATPLSSIESSSPVLSTESSHSTKASRTLNTASRGNPTSEVSSSNSISESSVTRSSEPTVLGNTGDGNSASIIAAVVVTVLVLLIISVIVILILITVAYKRRNKATLTLGGHDTCLVNANYSDIVPNGKEDKGLKDVCNPNYESQGPIVYEEAMPVMNGIETVYGDTMIDSTLNVSNPTYGAPENGIGASSAYEVPIVTINRKQEDTEFSNELYGLLEEATLYVPTAKERSGEESEKIYSTLMNELHSSAYSGLDHTGGNTFFIEDTEYWEPDSNTDGIYQQLSDRKYREIIRHQIKVTDYLGSGQFGTVNKGIWTTPTAGSVSVAIKTLNDNTSEDERVKFLQEAAIMGQFHHPNVVKLHGVVTIGHPIMIVLKLISGGDLKEYLNKFKPSPGELVLSSVPSILLSFCRQIASGMEYLSRKKFVHRDLAARNILVSDEGTGICKIADFGMSRDLQDESYYISQAKKIPIKWTAPEALHYKKYLSASDVWSYGAVMYEIWSIGHKPFEKDTNQECIRLVDSGYRLPPPPGCPKPMYKLMMQCWNPDTHNRPSFSDISSSLSSPDKQLLMINREDPVTVLGGALETSHSLYTDLQYMYKN</sequence>
<reference evidence="17" key="1">
    <citation type="journal article" date="2010" name="Nature">
        <title>The Amphimedon queenslandica genome and the evolution of animal complexity.</title>
        <authorList>
            <person name="Srivastava M."/>
            <person name="Simakov O."/>
            <person name="Chapman J."/>
            <person name="Fahey B."/>
            <person name="Gauthier M.E."/>
            <person name="Mitros T."/>
            <person name="Richards G.S."/>
            <person name="Conaco C."/>
            <person name="Dacre M."/>
            <person name="Hellsten U."/>
            <person name="Larroux C."/>
            <person name="Putnam N.H."/>
            <person name="Stanke M."/>
            <person name="Adamska M."/>
            <person name="Darling A."/>
            <person name="Degnan S.M."/>
            <person name="Oakley T.H."/>
            <person name="Plachetzki D.C."/>
            <person name="Zhai Y."/>
            <person name="Adamski M."/>
            <person name="Calcino A."/>
            <person name="Cummins S.F."/>
            <person name="Goodstein D.M."/>
            <person name="Harris C."/>
            <person name="Jackson D.J."/>
            <person name="Leys S.P."/>
            <person name="Shu S."/>
            <person name="Woodcroft B.J."/>
            <person name="Vervoort M."/>
            <person name="Kosik K.S."/>
            <person name="Manning G."/>
            <person name="Degnan B.M."/>
            <person name="Rokhsar D.S."/>
        </authorList>
    </citation>
    <scope>NUCLEOTIDE SEQUENCE [LARGE SCALE GENOMIC DNA]</scope>
</reference>
<dbReference type="InterPro" id="IPR050122">
    <property type="entry name" value="RTK"/>
</dbReference>
<keyword evidence="13" id="KW-1133">Transmembrane helix</keyword>
<evidence type="ECO:0000256" key="12">
    <source>
        <dbReference type="SAM" id="MobiDB-lite"/>
    </source>
</evidence>
<dbReference type="GO" id="GO:0046872">
    <property type="term" value="F:metal ion binding"/>
    <property type="evidence" value="ECO:0007669"/>
    <property type="project" value="UniProtKB-KW"/>
</dbReference>
<dbReference type="PROSITE" id="PS50011">
    <property type="entry name" value="PROTEIN_KINASE_DOM"/>
    <property type="match status" value="1"/>
</dbReference>
<feature type="signal peptide" evidence="14">
    <location>
        <begin position="1"/>
        <end position="20"/>
    </location>
</feature>
<feature type="binding site" evidence="10">
    <location>
        <position position="934"/>
    </location>
    <ligand>
        <name>Mg(2+)</name>
        <dbReference type="ChEBI" id="CHEBI:18420"/>
    </ligand>
</feature>
<name>A0AAN0JN66_AMPQE</name>
<evidence type="ECO:0000256" key="7">
    <source>
        <dbReference type="ARBA" id="ARBA00051243"/>
    </source>
</evidence>
<evidence type="ECO:0000256" key="5">
    <source>
        <dbReference type="ARBA" id="ARBA00022840"/>
    </source>
</evidence>
<dbReference type="GeneID" id="100641857"/>
<evidence type="ECO:0000256" key="4">
    <source>
        <dbReference type="ARBA" id="ARBA00022777"/>
    </source>
</evidence>
<dbReference type="InterPro" id="IPR011009">
    <property type="entry name" value="Kinase-like_dom_sf"/>
</dbReference>
<dbReference type="SUPFAM" id="SSF56112">
    <property type="entry name" value="Protein kinase-like (PK-like)"/>
    <property type="match status" value="1"/>
</dbReference>
<evidence type="ECO:0000256" key="8">
    <source>
        <dbReference type="PIRSR" id="PIRSR000615-1"/>
    </source>
</evidence>
<accession>A0AAN0JN66</accession>
<feature type="transmembrane region" description="Helical" evidence="13">
    <location>
        <begin position="573"/>
        <end position="600"/>
    </location>
</feature>
<dbReference type="PRINTS" id="PR00109">
    <property type="entry name" value="TYRKINASE"/>
</dbReference>
<feature type="binding site" evidence="11">
    <location>
        <position position="829"/>
    </location>
    <ligand>
        <name>ATP</name>
        <dbReference type="ChEBI" id="CHEBI:30616"/>
    </ligand>
</feature>
<keyword evidence="6" id="KW-0829">Tyrosine-protein kinase</keyword>
<comment type="catalytic activity">
    <reaction evidence="7">
        <text>L-tyrosyl-[protein] + ATP = O-phospho-L-tyrosyl-[protein] + ADP + H(+)</text>
        <dbReference type="Rhea" id="RHEA:10596"/>
        <dbReference type="Rhea" id="RHEA-COMP:10136"/>
        <dbReference type="Rhea" id="RHEA-COMP:20101"/>
        <dbReference type="ChEBI" id="CHEBI:15378"/>
        <dbReference type="ChEBI" id="CHEBI:30616"/>
        <dbReference type="ChEBI" id="CHEBI:46858"/>
        <dbReference type="ChEBI" id="CHEBI:61978"/>
        <dbReference type="ChEBI" id="CHEBI:456216"/>
        <dbReference type="EC" id="2.7.10.1"/>
    </reaction>
</comment>
<evidence type="ECO:0000256" key="6">
    <source>
        <dbReference type="ARBA" id="ARBA00023137"/>
    </source>
</evidence>
<keyword evidence="10" id="KW-0479">Metal-binding</keyword>
<dbReference type="PANTHER" id="PTHR24416:SF631">
    <property type="entry name" value="SERINE_THREONINE_TYROSINE KINASE 1"/>
    <property type="match status" value="1"/>
</dbReference>
<keyword evidence="5 9" id="KW-0067">ATP-binding</keyword>
<dbReference type="Pfam" id="PF07714">
    <property type="entry name" value="PK_Tyr_Ser-Thr"/>
    <property type="match status" value="1"/>
</dbReference>
<evidence type="ECO:0000256" key="1">
    <source>
        <dbReference type="ARBA" id="ARBA00004167"/>
    </source>
</evidence>
<keyword evidence="2" id="KW-0808">Transferase</keyword>
<evidence type="ECO:0000256" key="2">
    <source>
        <dbReference type="ARBA" id="ARBA00022679"/>
    </source>
</evidence>
<dbReference type="GO" id="GO:0004714">
    <property type="term" value="F:transmembrane receptor protein tyrosine kinase activity"/>
    <property type="evidence" value="ECO:0007669"/>
    <property type="project" value="UniProtKB-EC"/>
</dbReference>
<evidence type="ECO:0000256" key="10">
    <source>
        <dbReference type="PIRSR" id="PIRSR000615-3"/>
    </source>
</evidence>
<dbReference type="AlphaFoldDB" id="A0AAN0JN66"/>
<feature type="compositionally biased region" description="Polar residues" evidence="12">
    <location>
        <begin position="524"/>
        <end position="538"/>
    </location>
</feature>
<evidence type="ECO:0000256" key="14">
    <source>
        <dbReference type="SAM" id="SignalP"/>
    </source>
</evidence>
<keyword evidence="13" id="KW-0812">Transmembrane</keyword>
<keyword evidence="4" id="KW-0418">Kinase</keyword>
<evidence type="ECO:0000259" key="15">
    <source>
        <dbReference type="PROSITE" id="PS50011"/>
    </source>
</evidence>
<evidence type="ECO:0000256" key="9">
    <source>
        <dbReference type="PIRSR" id="PIRSR000615-2"/>
    </source>
</evidence>
<dbReference type="RefSeq" id="XP_019858235.1">
    <property type="nucleotide sequence ID" value="XM_020002676.1"/>
</dbReference>
<dbReference type="Gene3D" id="3.30.200.20">
    <property type="entry name" value="Phosphorylase Kinase, domain 1"/>
    <property type="match status" value="1"/>
</dbReference>
<dbReference type="GO" id="GO:0005524">
    <property type="term" value="F:ATP binding"/>
    <property type="evidence" value="ECO:0007669"/>
    <property type="project" value="UniProtKB-UniRule"/>
</dbReference>
<feature type="binding site" evidence="10">
    <location>
        <position position="949"/>
    </location>
    <ligand>
        <name>Mg(2+)</name>
        <dbReference type="ChEBI" id="CHEBI:18420"/>
    </ligand>
</feature>
<organism evidence="16 17">
    <name type="scientific">Amphimedon queenslandica</name>
    <name type="common">Sponge</name>
    <dbReference type="NCBI Taxonomy" id="400682"/>
    <lineage>
        <taxon>Eukaryota</taxon>
        <taxon>Metazoa</taxon>
        <taxon>Porifera</taxon>
        <taxon>Demospongiae</taxon>
        <taxon>Heteroscleromorpha</taxon>
        <taxon>Haplosclerida</taxon>
        <taxon>Niphatidae</taxon>
        <taxon>Amphimedon</taxon>
    </lineage>
</organism>
<evidence type="ECO:0000256" key="11">
    <source>
        <dbReference type="PROSITE-ProRule" id="PRU10141"/>
    </source>
</evidence>
<proteinExistence type="predicted"/>
<dbReference type="PANTHER" id="PTHR24416">
    <property type="entry name" value="TYROSINE-PROTEIN KINASE RECEPTOR"/>
    <property type="match status" value="1"/>
</dbReference>
<dbReference type="InterPro" id="IPR001245">
    <property type="entry name" value="Ser-Thr/Tyr_kinase_cat_dom"/>
</dbReference>
<dbReference type="EnsemblMetazoa" id="XM_020002676.1">
    <property type="protein sequence ID" value="XP_019858235.1"/>
    <property type="gene ID" value="LOC100641857"/>
</dbReference>
<dbReference type="CDD" id="cd00192">
    <property type="entry name" value="PTKc"/>
    <property type="match status" value="1"/>
</dbReference>
<evidence type="ECO:0000256" key="3">
    <source>
        <dbReference type="ARBA" id="ARBA00022741"/>
    </source>
</evidence>
<dbReference type="FunFam" id="1.10.510.10:FF:000554">
    <property type="entry name" value="Predicted protein"/>
    <property type="match status" value="1"/>
</dbReference>